<accession>A0AB33IEV2</accession>
<reference evidence="6 7" key="1">
    <citation type="journal article" date="2011" name="Microbiology">
        <title>Transcriptome response to different carbon sources in Acetobacter aceti.</title>
        <authorList>
            <person name="Sakurai K."/>
            <person name="Arai H."/>
            <person name="Ishii M."/>
            <person name="Igarashi Y."/>
        </authorList>
    </citation>
    <scope>NUCLEOTIDE SEQUENCE [LARGE SCALE GENOMIC DNA]</scope>
    <source>
        <strain evidence="6 7">NBRC 14818</strain>
    </source>
</reference>
<dbReference type="RefSeq" id="WP_010666452.1">
    <property type="nucleotide sequence ID" value="NZ_AP023410.1"/>
</dbReference>
<dbReference type="EMBL" id="AP023410">
    <property type="protein sequence ID" value="BCK75518.1"/>
    <property type="molecule type" value="Genomic_DNA"/>
</dbReference>
<feature type="signal peptide" evidence="4">
    <location>
        <begin position="1"/>
        <end position="24"/>
    </location>
</feature>
<keyword evidence="7" id="KW-1185">Reference proteome</keyword>
<protein>
    <submittedName>
        <fullName evidence="6">Cellulase</fullName>
    </submittedName>
</protein>
<dbReference type="Pfam" id="PF00150">
    <property type="entry name" value="Cellulase"/>
    <property type="match status" value="1"/>
</dbReference>
<comment type="similarity">
    <text evidence="3">Belongs to the glycosyl hydrolase 5 (cellulase A) family.</text>
</comment>
<evidence type="ECO:0000256" key="1">
    <source>
        <dbReference type="ARBA" id="ARBA00022801"/>
    </source>
</evidence>
<evidence type="ECO:0000259" key="5">
    <source>
        <dbReference type="Pfam" id="PF00150"/>
    </source>
</evidence>
<dbReference type="PANTHER" id="PTHR34142:SF1">
    <property type="entry name" value="GLYCOSIDE HYDROLASE FAMILY 5 DOMAIN-CONTAINING PROTEIN"/>
    <property type="match status" value="1"/>
</dbReference>
<organism evidence="6 7">
    <name type="scientific">Acetobacter aceti NBRC 14818</name>
    <dbReference type="NCBI Taxonomy" id="887700"/>
    <lineage>
        <taxon>Bacteria</taxon>
        <taxon>Pseudomonadati</taxon>
        <taxon>Pseudomonadota</taxon>
        <taxon>Alphaproteobacteria</taxon>
        <taxon>Acetobacterales</taxon>
        <taxon>Acetobacteraceae</taxon>
        <taxon>Acetobacter</taxon>
        <taxon>Acetobacter subgen. Acetobacter</taxon>
    </lineage>
</organism>
<dbReference type="GO" id="GO:0004553">
    <property type="term" value="F:hydrolase activity, hydrolyzing O-glycosyl compounds"/>
    <property type="evidence" value="ECO:0007669"/>
    <property type="project" value="InterPro"/>
</dbReference>
<evidence type="ECO:0000256" key="3">
    <source>
        <dbReference type="RuleBase" id="RU361153"/>
    </source>
</evidence>
<feature type="chain" id="PRO_5044284076" evidence="4">
    <location>
        <begin position="25"/>
        <end position="333"/>
    </location>
</feature>
<sequence>MNLTRFLSCFVLGASCLVADKVSAAPIAGINLSAAAFASGKVPGRDGWDYMFPRQGEVDYFTAAGMKLIRLPVLWERLQPQPLSGLDPRYLAHIQSVVAMAKAGKANVIIDLHNYGSYHGQLIGSDAVKVDDFVDVWVKLARVFANDPHVLFGIMNEPKLPSAGDWAAIQQKVINAIRATGAKNLITVSGVQWDGAHNFPQVNGDALATLTDPRHGLIFEAHQYFDRDSSGTSAECVPENQVEGRLRPFTDWLKAHKAKGLLGEFGVSDNAGCLADLRVALNFINQTSDVWYGWTYWAGGPMWGNYMYSVQPGRDGVEKPQMAVLKQFTARPH</sequence>
<gene>
    <name evidence="6" type="primary">egl</name>
    <name evidence="6" type="ORF">EMQ_1124</name>
</gene>
<dbReference type="AlphaFoldDB" id="A0AB33IEV2"/>
<dbReference type="InterPro" id="IPR001547">
    <property type="entry name" value="Glyco_hydro_5"/>
</dbReference>
<dbReference type="PROSITE" id="PS51257">
    <property type="entry name" value="PROKAR_LIPOPROTEIN"/>
    <property type="match status" value="1"/>
</dbReference>
<evidence type="ECO:0000256" key="2">
    <source>
        <dbReference type="ARBA" id="ARBA00023295"/>
    </source>
</evidence>
<keyword evidence="4" id="KW-0732">Signal</keyword>
<dbReference type="InterPro" id="IPR017853">
    <property type="entry name" value="GH"/>
</dbReference>
<evidence type="ECO:0000313" key="7">
    <source>
        <dbReference type="Proteomes" id="UP000516424"/>
    </source>
</evidence>
<dbReference type="Proteomes" id="UP000516424">
    <property type="component" value="Chromosome"/>
</dbReference>
<dbReference type="SMR" id="A0AB33IEV2"/>
<proteinExistence type="inferred from homology"/>
<keyword evidence="1 3" id="KW-0378">Hydrolase</keyword>
<evidence type="ECO:0000313" key="6">
    <source>
        <dbReference type="EMBL" id="BCK75518.1"/>
    </source>
</evidence>
<dbReference type="Gene3D" id="3.20.20.80">
    <property type="entry name" value="Glycosidases"/>
    <property type="match status" value="1"/>
</dbReference>
<dbReference type="GO" id="GO:0009251">
    <property type="term" value="P:glucan catabolic process"/>
    <property type="evidence" value="ECO:0007669"/>
    <property type="project" value="TreeGrafter"/>
</dbReference>
<dbReference type="SUPFAM" id="SSF51445">
    <property type="entry name" value="(Trans)glycosidases"/>
    <property type="match status" value="1"/>
</dbReference>
<evidence type="ECO:0000256" key="4">
    <source>
        <dbReference type="SAM" id="SignalP"/>
    </source>
</evidence>
<dbReference type="PANTHER" id="PTHR34142">
    <property type="entry name" value="ENDO-BETA-1,4-GLUCANASE A"/>
    <property type="match status" value="1"/>
</dbReference>
<keyword evidence="2 3" id="KW-0326">Glycosidase</keyword>
<feature type="domain" description="Glycoside hydrolase family 5" evidence="5">
    <location>
        <begin position="58"/>
        <end position="298"/>
    </location>
</feature>
<name>A0AB33IEV2_ACEAC</name>